<evidence type="ECO:0000313" key="1">
    <source>
        <dbReference type="EMBL" id="KAI6653905.1"/>
    </source>
</evidence>
<proteinExistence type="predicted"/>
<keyword evidence="2" id="KW-1185">Reference proteome</keyword>
<name>A0AAV7JZX3_9METZ</name>
<comment type="caution">
    <text evidence="1">The sequence shown here is derived from an EMBL/GenBank/DDBJ whole genome shotgun (WGS) entry which is preliminary data.</text>
</comment>
<organism evidence="1 2">
    <name type="scientific">Oopsacas minuta</name>
    <dbReference type="NCBI Taxonomy" id="111878"/>
    <lineage>
        <taxon>Eukaryota</taxon>
        <taxon>Metazoa</taxon>
        <taxon>Porifera</taxon>
        <taxon>Hexactinellida</taxon>
        <taxon>Hexasterophora</taxon>
        <taxon>Lyssacinosida</taxon>
        <taxon>Leucopsacidae</taxon>
        <taxon>Oopsacas</taxon>
    </lineage>
</organism>
<reference evidence="1 2" key="1">
    <citation type="journal article" date="2023" name="BMC Biol.">
        <title>The compact genome of the sponge Oopsacas minuta (Hexactinellida) is lacking key metazoan core genes.</title>
        <authorList>
            <person name="Santini S."/>
            <person name="Schenkelaars Q."/>
            <person name="Jourda C."/>
            <person name="Duchesne M."/>
            <person name="Belahbib H."/>
            <person name="Rocher C."/>
            <person name="Selva M."/>
            <person name="Riesgo A."/>
            <person name="Vervoort M."/>
            <person name="Leys S.P."/>
            <person name="Kodjabachian L."/>
            <person name="Le Bivic A."/>
            <person name="Borchiellini C."/>
            <person name="Claverie J.M."/>
            <person name="Renard E."/>
        </authorList>
    </citation>
    <scope>NUCLEOTIDE SEQUENCE [LARGE SCALE GENOMIC DNA]</scope>
    <source>
        <strain evidence="1">SPO-2</strain>
    </source>
</reference>
<sequence>MEMLKALIENSTNKIIRIGTDIGSNIVNAFSHFEELIELKENLENLDAGSPTVEHLDEDHDSFDEESLAFDEIDNSVIKEAVENLSEDLEKAHLKSPLIKLRNAGQLKIGSHARAIQCN</sequence>
<accession>A0AAV7JZX3</accession>
<dbReference type="EMBL" id="JAKMXF010000244">
    <property type="protein sequence ID" value="KAI6653905.1"/>
    <property type="molecule type" value="Genomic_DNA"/>
</dbReference>
<dbReference type="Proteomes" id="UP001165289">
    <property type="component" value="Unassembled WGS sequence"/>
</dbReference>
<dbReference type="AlphaFoldDB" id="A0AAV7JZX3"/>
<protein>
    <submittedName>
        <fullName evidence="1">Uncharacterized protein</fullName>
    </submittedName>
</protein>
<evidence type="ECO:0000313" key="2">
    <source>
        <dbReference type="Proteomes" id="UP001165289"/>
    </source>
</evidence>
<gene>
    <name evidence="1" type="ORF">LOD99_3081</name>
</gene>